<accession>A0A9P8Q372</accession>
<evidence type="ECO:0000313" key="2">
    <source>
        <dbReference type="Proteomes" id="UP000774326"/>
    </source>
</evidence>
<sequence length="188" mass="21177">MLVIELMPVLNKNVKQVIQGLGSDLKVVTLHDNFVEAGQGRVPDALENIVVVLCNDSMVRLRFVSVQIGDSGVDVLQSLQRIKRILLRNQDVLVKALVHNVTDFKTLRDQLTIQSQGAELQSDEDGFPTGFDLDTFDLDQVFKTVQHHFSDLLLSGVLQNMGKWLQEVFLELETSQFLNVHKSHTQLT</sequence>
<dbReference type="EMBL" id="JAEUBG010003218">
    <property type="protein sequence ID" value="KAH3683137.1"/>
    <property type="molecule type" value="Genomic_DNA"/>
</dbReference>
<keyword evidence="2" id="KW-1185">Reference proteome</keyword>
<reference evidence="1" key="2">
    <citation type="submission" date="2021-01" db="EMBL/GenBank/DDBJ databases">
        <authorList>
            <person name="Schikora-Tamarit M.A."/>
        </authorList>
    </citation>
    <scope>NUCLEOTIDE SEQUENCE</scope>
    <source>
        <strain evidence="1">CBS2887</strain>
    </source>
</reference>
<proteinExistence type="predicted"/>
<name>A0A9P8Q372_WICPI</name>
<protein>
    <submittedName>
        <fullName evidence="1">Uncharacterized protein</fullName>
    </submittedName>
</protein>
<reference evidence="1" key="1">
    <citation type="journal article" date="2021" name="Open Biol.">
        <title>Shared evolutionary footprints suggest mitochondrial oxidative damage underlies multiple complex I losses in fungi.</title>
        <authorList>
            <person name="Schikora-Tamarit M.A."/>
            <person name="Marcet-Houben M."/>
            <person name="Nosek J."/>
            <person name="Gabaldon T."/>
        </authorList>
    </citation>
    <scope>NUCLEOTIDE SEQUENCE</scope>
    <source>
        <strain evidence="1">CBS2887</strain>
    </source>
</reference>
<dbReference type="Proteomes" id="UP000774326">
    <property type="component" value="Unassembled WGS sequence"/>
</dbReference>
<evidence type="ECO:0000313" key="1">
    <source>
        <dbReference type="EMBL" id="KAH3683137.1"/>
    </source>
</evidence>
<gene>
    <name evidence="1" type="ORF">WICPIJ_005880</name>
</gene>
<dbReference type="AlphaFoldDB" id="A0A9P8Q372"/>
<comment type="caution">
    <text evidence="1">The sequence shown here is derived from an EMBL/GenBank/DDBJ whole genome shotgun (WGS) entry which is preliminary data.</text>
</comment>
<organism evidence="1 2">
    <name type="scientific">Wickerhamomyces pijperi</name>
    <name type="common">Yeast</name>
    <name type="synonym">Pichia pijperi</name>
    <dbReference type="NCBI Taxonomy" id="599730"/>
    <lineage>
        <taxon>Eukaryota</taxon>
        <taxon>Fungi</taxon>
        <taxon>Dikarya</taxon>
        <taxon>Ascomycota</taxon>
        <taxon>Saccharomycotina</taxon>
        <taxon>Saccharomycetes</taxon>
        <taxon>Phaffomycetales</taxon>
        <taxon>Wickerhamomycetaceae</taxon>
        <taxon>Wickerhamomyces</taxon>
    </lineage>
</organism>